<dbReference type="InterPro" id="IPR036895">
    <property type="entry name" value="Uracil-DNA_glycosylase-like_sf"/>
</dbReference>
<protein>
    <submittedName>
        <fullName evidence="2">Uracil-DNA glycosylase</fullName>
    </submittedName>
</protein>
<keyword evidence="3" id="KW-1185">Reference proteome</keyword>
<sequence>MFSDTPHTVPTRLSDDPLVTEIRDCRLCQAQLPLGPRPVVQFNASARLLIIGQAPGLKVHHSGIPWDDPSGQRLRQWLNLTPEQFYNPNDVAIVPMGFCYPGRGKSGDNPPDPRCAPQWHRQVLQRLSHVRLTLLVGQYAQRHYLNGFSSLTDSVRRWRDHLDTGCLPLPHPSPRNNLWLRRNPWFEQQVVPELQHRVRAALKQGD</sequence>
<gene>
    <name evidence="2" type="ORF">SAMN04488540_101391</name>
</gene>
<dbReference type="SMART" id="SM00986">
    <property type="entry name" value="UDG"/>
    <property type="match status" value="1"/>
</dbReference>
<dbReference type="CDD" id="cd10033">
    <property type="entry name" value="UDG_like"/>
    <property type="match status" value="1"/>
</dbReference>
<evidence type="ECO:0000259" key="1">
    <source>
        <dbReference type="SMART" id="SM00986"/>
    </source>
</evidence>
<dbReference type="PANTHER" id="PTHR42160:SF1">
    <property type="entry name" value="URACIL-DNA GLYCOSYLASE SUPERFAMILY PROTEIN"/>
    <property type="match status" value="1"/>
</dbReference>
<dbReference type="Proteomes" id="UP000199527">
    <property type="component" value="Unassembled WGS sequence"/>
</dbReference>
<accession>A0A1G8KIY1</accession>
<reference evidence="3" key="1">
    <citation type="submission" date="2016-10" db="EMBL/GenBank/DDBJ databases">
        <authorList>
            <person name="Varghese N."/>
            <person name="Submissions S."/>
        </authorList>
    </citation>
    <scope>NUCLEOTIDE SEQUENCE [LARGE SCALE GENOMIC DNA]</scope>
    <source>
        <strain evidence="3">DSM 23317</strain>
    </source>
</reference>
<dbReference type="Gene3D" id="3.40.470.10">
    <property type="entry name" value="Uracil-DNA glycosylase-like domain"/>
    <property type="match status" value="1"/>
</dbReference>
<proteinExistence type="predicted"/>
<feature type="domain" description="Uracil-DNA glycosylase-like" evidence="1">
    <location>
        <begin position="39"/>
        <end position="195"/>
    </location>
</feature>
<dbReference type="RefSeq" id="WP_090361085.1">
    <property type="nucleotide sequence ID" value="NZ_FNEM01000001.1"/>
</dbReference>
<name>A0A1G8KIY1_9GAMM</name>
<dbReference type="SMART" id="SM00987">
    <property type="entry name" value="UreE_C"/>
    <property type="match status" value="1"/>
</dbReference>
<dbReference type="EMBL" id="FNEM01000001">
    <property type="protein sequence ID" value="SDI43407.1"/>
    <property type="molecule type" value="Genomic_DNA"/>
</dbReference>
<dbReference type="PANTHER" id="PTHR42160">
    <property type="entry name" value="URACIL-DNA GLYCOSYLASE SUPERFAMILY PROTEIN"/>
    <property type="match status" value="1"/>
</dbReference>
<dbReference type="OrthoDB" id="9789139at2"/>
<organism evidence="2 3">
    <name type="scientific">Ferrimonas sediminum</name>
    <dbReference type="NCBI Taxonomy" id="718193"/>
    <lineage>
        <taxon>Bacteria</taxon>
        <taxon>Pseudomonadati</taxon>
        <taxon>Pseudomonadota</taxon>
        <taxon>Gammaproteobacteria</taxon>
        <taxon>Alteromonadales</taxon>
        <taxon>Ferrimonadaceae</taxon>
        <taxon>Ferrimonas</taxon>
    </lineage>
</organism>
<dbReference type="AlphaFoldDB" id="A0A1G8KIY1"/>
<evidence type="ECO:0000313" key="2">
    <source>
        <dbReference type="EMBL" id="SDI43407.1"/>
    </source>
</evidence>
<dbReference type="SUPFAM" id="SSF52141">
    <property type="entry name" value="Uracil-DNA glycosylase-like"/>
    <property type="match status" value="1"/>
</dbReference>
<dbReference type="InterPro" id="IPR005122">
    <property type="entry name" value="Uracil-DNA_glycosylase-like"/>
</dbReference>
<dbReference type="InterPro" id="IPR047124">
    <property type="entry name" value="HI_0220.2"/>
</dbReference>
<evidence type="ECO:0000313" key="3">
    <source>
        <dbReference type="Proteomes" id="UP000199527"/>
    </source>
</evidence>
<dbReference type="Pfam" id="PF03167">
    <property type="entry name" value="UDG"/>
    <property type="match status" value="1"/>
</dbReference>